<dbReference type="PROSITE" id="PS00914">
    <property type="entry name" value="SYNTAXIN"/>
    <property type="match status" value="1"/>
</dbReference>
<dbReference type="Gene3D" id="1.20.5.110">
    <property type="match status" value="1"/>
</dbReference>
<keyword evidence="6" id="KW-1185">Reference proteome</keyword>
<dbReference type="AlphaFoldDB" id="A0A9W7DDE6"/>
<proteinExistence type="inferred from homology"/>
<evidence type="ECO:0000256" key="3">
    <source>
        <dbReference type="SAM" id="Phobius"/>
    </source>
</evidence>
<evidence type="ECO:0000256" key="1">
    <source>
        <dbReference type="ARBA" id="ARBA00009063"/>
    </source>
</evidence>
<accession>A0A9W7DDE6</accession>
<dbReference type="InterPro" id="IPR000727">
    <property type="entry name" value="T_SNARE_dom"/>
</dbReference>
<organism evidence="5 6">
    <name type="scientific">Ambrosiozyma monospora</name>
    <name type="common">Yeast</name>
    <name type="synonym">Endomycopsis monosporus</name>
    <dbReference type="NCBI Taxonomy" id="43982"/>
    <lineage>
        <taxon>Eukaryota</taxon>
        <taxon>Fungi</taxon>
        <taxon>Dikarya</taxon>
        <taxon>Ascomycota</taxon>
        <taxon>Saccharomycotina</taxon>
        <taxon>Pichiomycetes</taxon>
        <taxon>Pichiales</taxon>
        <taxon>Pichiaceae</taxon>
        <taxon>Ambrosiozyma</taxon>
    </lineage>
</organism>
<dbReference type="PANTHER" id="PTHR19957:SF38">
    <property type="entry name" value="LD27581P"/>
    <property type="match status" value="1"/>
</dbReference>
<dbReference type="PANTHER" id="PTHR19957">
    <property type="entry name" value="SYNTAXIN"/>
    <property type="match status" value="1"/>
</dbReference>
<dbReference type="Proteomes" id="UP001165063">
    <property type="component" value="Unassembled WGS sequence"/>
</dbReference>
<sequence>MSSPFEDAPDIEQQPYRDSPEFDGINTNLSNRLLEINNLLNNLHRNLNYLHECMDNHDNYGGKIEKFQKTSSGLISKLVPLFKSLSSVSKNLNDLDPELLNKSQVFVKDKLNLSVKKSLQQFNELQNVFTELDKELNERNLQLIQEQEDANKQQQQQQQQGTEGQQQEQQRVIIEYEPVNAEELEYQRNMIEEREREIENIANGVSEINEMFHDLSNLVLTQGEVIDNIESNIYSTVNDTRMASRHLTQADKYHRNQRKLCFWLLIICCVILFFLILIIIA</sequence>
<dbReference type="Pfam" id="PF05739">
    <property type="entry name" value="SNARE"/>
    <property type="match status" value="1"/>
</dbReference>
<dbReference type="CDD" id="cd15840">
    <property type="entry name" value="SNARE_Qa"/>
    <property type="match status" value="1"/>
</dbReference>
<feature type="compositionally biased region" description="Low complexity" evidence="2">
    <location>
        <begin position="152"/>
        <end position="169"/>
    </location>
</feature>
<dbReference type="SMART" id="SM00397">
    <property type="entry name" value="t_SNARE"/>
    <property type="match status" value="1"/>
</dbReference>
<feature type="region of interest" description="Disordered" evidence="2">
    <location>
        <begin position="147"/>
        <end position="169"/>
    </location>
</feature>
<dbReference type="Pfam" id="PF14523">
    <property type="entry name" value="Syntaxin_2"/>
    <property type="match status" value="1"/>
</dbReference>
<dbReference type="GO" id="GO:0012505">
    <property type="term" value="C:endomembrane system"/>
    <property type="evidence" value="ECO:0007669"/>
    <property type="project" value="TreeGrafter"/>
</dbReference>
<dbReference type="PROSITE" id="PS50192">
    <property type="entry name" value="T_SNARE"/>
    <property type="match status" value="1"/>
</dbReference>
<dbReference type="OrthoDB" id="364348at2759"/>
<name>A0A9W7DDE6_AMBMO</name>
<feature type="region of interest" description="Disordered" evidence="2">
    <location>
        <begin position="1"/>
        <end position="22"/>
    </location>
</feature>
<evidence type="ECO:0000313" key="6">
    <source>
        <dbReference type="Proteomes" id="UP001165063"/>
    </source>
</evidence>
<keyword evidence="3" id="KW-0472">Membrane</keyword>
<dbReference type="GO" id="GO:0006906">
    <property type="term" value="P:vesicle fusion"/>
    <property type="evidence" value="ECO:0007669"/>
    <property type="project" value="TreeGrafter"/>
</dbReference>
<evidence type="ECO:0000256" key="2">
    <source>
        <dbReference type="SAM" id="MobiDB-lite"/>
    </source>
</evidence>
<dbReference type="GO" id="GO:0006886">
    <property type="term" value="P:intracellular protein transport"/>
    <property type="evidence" value="ECO:0007669"/>
    <property type="project" value="InterPro"/>
</dbReference>
<dbReference type="InterPro" id="IPR006012">
    <property type="entry name" value="Syntaxin/epimorphin_CS"/>
</dbReference>
<dbReference type="GO" id="GO:0000149">
    <property type="term" value="F:SNARE binding"/>
    <property type="evidence" value="ECO:0007669"/>
    <property type="project" value="TreeGrafter"/>
</dbReference>
<dbReference type="GO" id="GO:0031201">
    <property type="term" value="C:SNARE complex"/>
    <property type="evidence" value="ECO:0007669"/>
    <property type="project" value="TreeGrafter"/>
</dbReference>
<comment type="similarity">
    <text evidence="1">Belongs to the syntaxin family.</text>
</comment>
<feature type="domain" description="T-SNARE coiled-coil homology" evidence="4">
    <location>
        <begin position="188"/>
        <end position="250"/>
    </location>
</feature>
<comment type="caution">
    <text evidence="5">The sequence shown here is derived from an EMBL/GenBank/DDBJ whole genome shotgun (WGS) entry which is preliminary data.</text>
</comment>
<dbReference type="GO" id="GO:0006896">
    <property type="term" value="P:Golgi to vacuole transport"/>
    <property type="evidence" value="ECO:0007669"/>
    <property type="project" value="TreeGrafter"/>
</dbReference>
<evidence type="ECO:0000259" key="4">
    <source>
        <dbReference type="PROSITE" id="PS50192"/>
    </source>
</evidence>
<dbReference type="EMBL" id="BSXU01000524">
    <property type="protein sequence ID" value="GMG20990.1"/>
    <property type="molecule type" value="Genomic_DNA"/>
</dbReference>
<reference evidence="5" key="1">
    <citation type="submission" date="2023-04" db="EMBL/GenBank/DDBJ databases">
        <title>Ambrosiozyma monospora NBRC 1965.</title>
        <authorList>
            <person name="Ichikawa N."/>
            <person name="Sato H."/>
            <person name="Tonouchi N."/>
        </authorList>
    </citation>
    <scope>NUCLEOTIDE SEQUENCE</scope>
    <source>
        <strain evidence="5">NBRC 1965</strain>
    </source>
</reference>
<gene>
    <name evidence="5" type="ORF">Amon01_000164200</name>
</gene>
<dbReference type="GO" id="GO:0005484">
    <property type="term" value="F:SNAP receptor activity"/>
    <property type="evidence" value="ECO:0007669"/>
    <property type="project" value="InterPro"/>
</dbReference>
<protein>
    <submittedName>
        <fullName evidence="5">Unnamed protein product</fullName>
    </submittedName>
</protein>
<dbReference type="InterPro" id="IPR006011">
    <property type="entry name" value="Syntaxin_N"/>
</dbReference>
<dbReference type="GO" id="GO:0048278">
    <property type="term" value="P:vesicle docking"/>
    <property type="evidence" value="ECO:0007669"/>
    <property type="project" value="TreeGrafter"/>
</dbReference>
<dbReference type="SUPFAM" id="SSF47661">
    <property type="entry name" value="t-snare proteins"/>
    <property type="match status" value="1"/>
</dbReference>
<keyword evidence="3" id="KW-1133">Transmembrane helix</keyword>
<evidence type="ECO:0000313" key="5">
    <source>
        <dbReference type="EMBL" id="GMG20990.1"/>
    </source>
</evidence>
<feature type="transmembrane region" description="Helical" evidence="3">
    <location>
        <begin position="260"/>
        <end position="280"/>
    </location>
</feature>
<dbReference type="InterPro" id="IPR010989">
    <property type="entry name" value="SNARE"/>
</dbReference>
<keyword evidence="3" id="KW-0812">Transmembrane</keyword>
<dbReference type="InterPro" id="IPR045242">
    <property type="entry name" value="Syntaxin"/>
</dbReference>